<evidence type="ECO:0000256" key="7">
    <source>
        <dbReference type="ARBA" id="ARBA00029936"/>
    </source>
</evidence>
<feature type="non-terminal residue" evidence="9">
    <location>
        <position position="249"/>
    </location>
</feature>
<dbReference type="EC" id="6.1.1.9" evidence="1"/>
<organism evidence="9">
    <name type="scientific">marine sediment metagenome</name>
    <dbReference type="NCBI Taxonomy" id="412755"/>
    <lineage>
        <taxon>unclassified sequences</taxon>
        <taxon>metagenomes</taxon>
        <taxon>ecological metagenomes</taxon>
    </lineage>
</organism>
<dbReference type="PANTHER" id="PTHR11946:SF93">
    <property type="entry name" value="VALINE--TRNA LIGASE, CHLOROPLASTIC_MITOCHONDRIAL 2"/>
    <property type="match status" value="1"/>
</dbReference>
<evidence type="ECO:0000256" key="6">
    <source>
        <dbReference type="ARBA" id="ARBA00023146"/>
    </source>
</evidence>
<protein>
    <recommendedName>
        <fullName evidence="1">valine--tRNA ligase</fullName>
        <ecNumber evidence="1">6.1.1.9</ecNumber>
    </recommendedName>
    <alternativeName>
        <fullName evidence="7">Valyl-tRNA synthetase</fullName>
    </alternativeName>
</protein>
<dbReference type="Gene3D" id="1.10.730.10">
    <property type="entry name" value="Isoleucyl-tRNA Synthetase, Domain 1"/>
    <property type="match status" value="1"/>
</dbReference>
<dbReference type="InterPro" id="IPR014729">
    <property type="entry name" value="Rossmann-like_a/b/a_fold"/>
</dbReference>
<name>X0X4V7_9ZZZZ</name>
<keyword evidence="5" id="KW-0648">Protein biosynthesis</keyword>
<dbReference type="GO" id="GO:0004832">
    <property type="term" value="F:valine-tRNA ligase activity"/>
    <property type="evidence" value="ECO:0007669"/>
    <property type="project" value="UniProtKB-EC"/>
</dbReference>
<dbReference type="GO" id="GO:0005524">
    <property type="term" value="F:ATP binding"/>
    <property type="evidence" value="ECO:0007669"/>
    <property type="project" value="UniProtKB-KW"/>
</dbReference>
<evidence type="ECO:0000313" key="9">
    <source>
        <dbReference type="EMBL" id="GAG38035.1"/>
    </source>
</evidence>
<feature type="non-terminal residue" evidence="9">
    <location>
        <position position="1"/>
    </location>
</feature>
<proteinExistence type="predicted"/>
<evidence type="ECO:0000256" key="1">
    <source>
        <dbReference type="ARBA" id="ARBA00013169"/>
    </source>
</evidence>
<accession>X0X4V7</accession>
<keyword evidence="2" id="KW-0436">Ligase</keyword>
<evidence type="ECO:0000256" key="5">
    <source>
        <dbReference type="ARBA" id="ARBA00022917"/>
    </source>
</evidence>
<gene>
    <name evidence="9" type="ORF">S01H1_67367</name>
</gene>
<dbReference type="GO" id="GO:0005829">
    <property type="term" value="C:cytosol"/>
    <property type="evidence" value="ECO:0007669"/>
    <property type="project" value="TreeGrafter"/>
</dbReference>
<evidence type="ECO:0000259" key="8">
    <source>
        <dbReference type="Pfam" id="PF00133"/>
    </source>
</evidence>
<dbReference type="Gene3D" id="3.40.50.620">
    <property type="entry name" value="HUPs"/>
    <property type="match status" value="1"/>
</dbReference>
<dbReference type="SUPFAM" id="SSF52374">
    <property type="entry name" value="Nucleotidylyl transferase"/>
    <property type="match status" value="1"/>
</dbReference>
<keyword evidence="4" id="KW-0067">ATP-binding</keyword>
<dbReference type="InterPro" id="IPR002300">
    <property type="entry name" value="aa-tRNA-synth_Ia"/>
</dbReference>
<feature type="domain" description="Aminoacyl-tRNA synthetase class Ia" evidence="8">
    <location>
        <begin position="7"/>
        <end position="248"/>
    </location>
</feature>
<comment type="caution">
    <text evidence="9">The sequence shown here is derived from an EMBL/GenBank/DDBJ whole genome shotgun (WGS) entry which is preliminary data.</text>
</comment>
<dbReference type="PANTHER" id="PTHR11946">
    <property type="entry name" value="VALYL-TRNA SYNTHETASES"/>
    <property type="match status" value="1"/>
</dbReference>
<sequence length="249" mass="28390">DHVRYGGTYQSWLSEKRDWCISRQLWWGHRIPIWLGSFPANELENVITSLPDTKNENLWAWISDHEGRLQPLDKRKPNDLDTAAHYDLIVCLRDEAAEDEYAAKLEAIGLKQDPDVLDTWFSSALWPFSTLGWPDPETAKVDAGQRPLGSINQQKDSLNTYYPGNCLITGRDIITLWVARMQLMGLFLLGDIPFTDCFIHANIQDGKGERMSKSKGNGIDPEDIIEKYGADAMRYVLCDMQTGTQDIRL</sequence>
<dbReference type="EMBL" id="BARS01044610">
    <property type="protein sequence ID" value="GAG38035.1"/>
    <property type="molecule type" value="Genomic_DNA"/>
</dbReference>
<evidence type="ECO:0000256" key="4">
    <source>
        <dbReference type="ARBA" id="ARBA00022840"/>
    </source>
</evidence>
<reference evidence="9" key="1">
    <citation type="journal article" date="2014" name="Front. Microbiol.">
        <title>High frequency of phylogenetically diverse reductive dehalogenase-homologous genes in deep subseafloor sedimentary metagenomes.</title>
        <authorList>
            <person name="Kawai M."/>
            <person name="Futagami T."/>
            <person name="Toyoda A."/>
            <person name="Takaki Y."/>
            <person name="Nishi S."/>
            <person name="Hori S."/>
            <person name="Arai W."/>
            <person name="Tsubouchi T."/>
            <person name="Morono Y."/>
            <person name="Uchiyama I."/>
            <person name="Ito T."/>
            <person name="Fujiyama A."/>
            <person name="Inagaki F."/>
            <person name="Takami H."/>
        </authorList>
    </citation>
    <scope>NUCLEOTIDE SEQUENCE</scope>
    <source>
        <strain evidence="9">Expedition CK06-06</strain>
    </source>
</reference>
<dbReference type="InterPro" id="IPR002303">
    <property type="entry name" value="Valyl-tRNA_ligase"/>
</dbReference>
<dbReference type="AlphaFoldDB" id="X0X4V7"/>
<evidence type="ECO:0000256" key="2">
    <source>
        <dbReference type="ARBA" id="ARBA00022598"/>
    </source>
</evidence>
<dbReference type="Pfam" id="PF00133">
    <property type="entry name" value="tRNA-synt_1"/>
    <property type="match status" value="1"/>
</dbReference>
<evidence type="ECO:0000256" key="3">
    <source>
        <dbReference type="ARBA" id="ARBA00022741"/>
    </source>
</evidence>
<keyword evidence="3" id="KW-0547">Nucleotide-binding</keyword>
<keyword evidence="6" id="KW-0030">Aminoacyl-tRNA synthetase</keyword>
<dbReference type="GO" id="GO:0006438">
    <property type="term" value="P:valyl-tRNA aminoacylation"/>
    <property type="evidence" value="ECO:0007669"/>
    <property type="project" value="InterPro"/>
</dbReference>